<keyword evidence="1" id="KW-1133">Transmembrane helix</keyword>
<sequence length="109" mass="12975">MNYIQPIYDVNYYFNIYFYLSAFLIITNSIFFLKKQQDIIAYIINSFFCIAFTVSTTYLSAVFIDEHNGDGNPIWLYFLIGEVVVTIVVICIYSRKNRKKEHRNSREKL</sequence>
<keyword evidence="3" id="KW-1185">Reference proteome</keyword>
<reference evidence="2 3" key="1">
    <citation type="submission" date="2021-03" db="EMBL/GenBank/DDBJ databases">
        <title>Genomic Encyclopedia of Type Strains, Phase IV (KMG-IV): sequencing the most valuable type-strain genomes for metagenomic binning, comparative biology and taxonomic classification.</title>
        <authorList>
            <person name="Goeker M."/>
        </authorList>
    </citation>
    <scope>NUCLEOTIDE SEQUENCE [LARGE SCALE GENOMIC DNA]</scope>
    <source>
        <strain evidence="2 3">DSM 1289</strain>
    </source>
</reference>
<keyword evidence="1" id="KW-0812">Transmembrane</keyword>
<dbReference type="RefSeq" id="WP_209456073.1">
    <property type="nucleotide sequence ID" value="NZ_BAAACS010000012.1"/>
</dbReference>
<protein>
    <submittedName>
        <fullName evidence="2">Uncharacterized protein</fullName>
    </submittedName>
</protein>
<keyword evidence="1" id="KW-0472">Membrane</keyword>
<organism evidence="2 3">
    <name type="scientific">Metaclostridioides mangenotii</name>
    <dbReference type="NCBI Taxonomy" id="1540"/>
    <lineage>
        <taxon>Bacteria</taxon>
        <taxon>Bacillati</taxon>
        <taxon>Bacillota</taxon>
        <taxon>Clostridia</taxon>
        <taxon>Peptostreptococcales</taxon>
        <taxon>Peptostreptococcaceae</taxon>
        <taxon>Metaclostridioides</taxon>
    </lineage>
</organism>
<feature type="transmembrane region" description="Helical" evidence="1">
    <location>
        <begin position="40"/>
        <end position="62"/>
    </location>
</feature>
<accession>A0ABS4E9J6</accession>
<evidence type="ECO:0000313" key="2">
    <source>
        <dbReference type="EMBL" id="MBP1854586.1"/>
    </source>
</evidence>
<gene>
    <name evidence="2" type="ORF">J2Z43_000976</name>
</gene>
<dbReference type="EMBL" id="JAGGJX010000001">
    <property type="protein sequence ID" value="MBP1854586.1"/>
    <property type="molecule type" value="Genomic_DNA"/>
</dbReference>
<name>A0ABS4E9J6_9FIRM</name>
<dbReference type="Proteomes" id="UP000767291">
    <property type="component" value="Unassembled WGS sequence"/>
</dbReference>
<feature type="transmembrane region" description="Helical" evidence="1">
    <location>
        <begin position="74"/>
        <end position="93"/>
    </location>
</feature>
<feature type="transmembrane region" description="Helical" evidence="1">
    <location>
        <begin position="12"/>
        <end position="33"/>
    </location>
</feature>
<proteinExistence type="predicted"/>
<evidence type="ECO:0000313" key="3">
    <source>
        <dbReference type="Proteomes" id="UP000767291"/>
    </source>
</evidence>
<comment type="caution">
    <text evidence="2">The sequence shown here is derived from an EMBL/GenBank/DDBJ whole genome shotgun (WGS) entry which is preliminary data.</text>
</comment>
<evidence type="ECO:0000256" key="1">
    <source>
        <dbReference type="SAM" id="Phobius"/>
    </source>
</evidence>